<evidence type="ECO:0000313" key="1">
    <source>
        <dbReference type="EMBL" id="MBU9854066.1"/>
    </source>
</evidence>
<dbReference type="EMBL" id="JAFMOW010000047">
    <property type="protein sequence ID" value="MBU9854066.1"/>
    <property type="molecule type" value="Genomic_DNA"/>
</dbReference>
<dbReference type="InterPro" id="IPR014985">
    <property type="entry name" value="WbqC"/>
</dbReference>
<dbReference type="Proteomes" id="UP000734343">
    <property type="component" value="Unassembled WGS sequence"/>
</dbReference>
<accession>A0ABS6LPK5</accession>
<evidence type="ECO:0000313" key="2">
    <source>
        <dbReference type="Proteomes" id="UP000734343"/>
    </source>
</evidence>
<dbReference type="Pfam" id="PF08889">
    <property type="entry name" value="WbqC"/>
    <property type="match status" value="1"/>
</dbReference>
<proteinExistence type="predicted"/>
<protein>
    <submittedName>
        <fullName evidence="1">WbqC family protein</fullName>
    </submittedName>
</protein>
<keyword evidence="2" id="KW-1185">Reference proteome</keyword>
<dbReference type="RefSeq" id="WP_217171764.1">
    <property type="nucleotide sequence ID" value="NZ_JAFMOW010000047.1"/>
</dbReference>
<name>A0ABS6LPK5_9GAMM</name>
<gene>
    <name evidence="1" type="ORF">J1778_02050</name>
</gene>
<sequence length="233" mass="26640">MSKLKRVAIMQPYLFPYLGYFQLAASGDIFVLYDNANYIKQGFINRNYILSAGQIQRFVIPVPGASSFKPIKELEFSPDMGKLNKQIRQAYQNRPFFGSVFPIIEEVLQSEQRSIALMCQKMMRCVFDYLGIEKVVMLSSQINYDQTGSASEKVIAICHELGADIYINSAGGIDLYDRGQFLKSKLDLKFIKMNNIRYPQGGDEFHSNLSIIDVLMNCSVETVRDLLSEYRLF</sequence>
<organism evidence="1 2">
    <name type="scientific">Rahnella bonaserana</name>
    <dbReference type="NCBI Taxonomy" id="2816248"/>
    <lineage>
        <taxon>Bacteria</taxon>
        <taxon>Pseudomonadati</taxon>
        <taxon>Pseudomonadota</taxon>
        <taxon>Gammaproteobacteria</taxon>
        <taxon>Enterobacterales</taxon>
        <taxon>Yersiniaceae</taxon>
        <taxon>Rahnella</taxon>
    </lineage>
</organism>
<comment type="caution">
    <text evidence="1">The sequence shown here is derived from an EMBL/GenBank/DDBJ whole genome shotgun (WGS) entry which is preliminary data.</text>
</comment>
<reference evidence="1 2" key="1">
    <citation type="submission" date="2021-03" db="EMBL/GenBank/DDBJ databases">
        <title>Five novel Rahnella species.</title>
        <authorList>
            <person name="Brady C."/>
            <person name="Asselin J."/>
            <person name="Beer S."/>
            <person name="Bruberg M.B."/>
            <person name="Crampton B."/>
            <person name="Venter S."/>
            <person name="Arnold D."/>
            <person name="Denman S."/>
        </authorList>
    </citation>
    <scope>NUCLEOTIDE SEQUENCE [LARGE SCALE GENOMIC DNA]</scope>
    <source>
        <strain evidence="1 2">H11b</strain>
    </source>
</reference>